<dbReference type="AlphaFoldDB" id="A0A8S9UYY0"/>
<comment type="caution">
    <text evidence="2">The sequence shown here is derived from an EMBL/GenBank/DDBJ whole genome shotgun (WGS) entry which is preliminary data.</text>
</comment>
<evidence type="ECO:0000313" key="2">
    <source>
        <dbReference type="EMBL" id="KAF4144364.1"/>
    </source>
</evidence>
<name>A0A8S9UYY0_PHYIN</name>
<dbReference type="Proteomes" id="UP000704712">
    <property type="component" value="Unassembled WGS sequence"/>
</dbReference>
<sequence>MTSPATSYELPHLSKYGQTRFVVDALDVQAARDLGLLRDDVVLDSENSVAENYGLVYDPLDACHSTISVMAPLNKRGKHTRNFQRNLDGSFYRLRVNQNLANRPPPEENPAFRPQSGNDLFRGRQAQKG</sequence>
<protein>
    <submittedName>
        <fullName evidence="2">Uncharacterized protein</fullName>
    </submittedName>
</protein>
<accession>A0A8S9UYY0</accession>
<gene>
    <name evidence="2" type="ORF">GN958_ATG06458</name>
</gene>
<feature type="region of interest" description="Disordered" evidence="1">
    <location>
        <begin position="99"/>
        <end position="129"/>
    </location>
</feature>
<feature type="non-terminal residue" evidence="2">
    <location>
        <position position="129"/>
    </location>
</feature>
<evidence type="ECO:0000256" key="1">
    <source>
        <dbReference type="SAM" id="MobiDB-lite"/>
    </source>
</evidence>
<dbReference type="EMBL" id="JAACNO010000863">
    <property type="protein sequence ID" value="KAF4144364.1"/>
    <property type="molecule type" value="Genomic_DNA"/>
</dbReference>
<organism evidence="2 3">
    <name type="scientific">Phytophthora infestans</name>
    <name type="common">Potato late blight agent</name>
    <name type="synonym">Botrytis infestans</name>
    <dbReference type="NCBI Taxonomy" id="4787"/>
    <lineage>
        <taxon>Eukaryota</taxon>
        <taxon>Sar</taxon>
        <taxon>Stramenopiles</taxon>
        <taxon>Oomycota</taxon>
        <taxon>Peronosporomycetes</taxon>
        <taxon>Peronosporales</taxon>
        <taxon>Peronosporaceae</taxon>
        <taxon>Phytophthora</taxon>
    </lineage>
</organism>
<reference evidence="2" key="1">
    <citation type="submission" date="2020-03" db="EMBL/GenBank/DDBJ databases">
        <title>Hybrid Assembly of Korean Phytophthora infestans isolates.</title>
        <authorList>
            <person name="Prokchorchik M."/>
            <person name="Lee Y."/>
            <person name="Seo J."/>
            <person name="Cho J.-H."/>
            <person name="Park Y.-E."/>
            <person name="Jang D.-C."/>
            <person name="Im J.-S."/>
            <person name="Choi J.-G."/>
            <person name="Park H.-J."/>
            <person name="Lee G.-B."/>
            <person name="Lee Y.-G."/>
            <person name="Hong S.-Y."/>
            <person name="Cho K."/>
            <person name="Sohn K.H."/>
        </authorList>
    </citation>
    <scope>NUCLEOTIDE SEQUENCE</scope>
    <source>
        <strain evidence="2">KR_2_A2</strain>
    </source>
</reference>
<proteinExistence type="predicted"/>
<evidence type="ECO:0000313" key="3">
    <source>
        <dbReference type="Proteomes" id="UP000704712"/>
    </source>
</evidence>